<dbReference type="Proteomes" id="UP001501079">
    <property type="component" value="Unassembled WGS sequence"/>
</dbReference>
<evidence type="ECO:0000259" key="1">
    <source>
        <dbReference type="Pfam" id="PF00296"/>
    </source>
</evidence>
<reference evidence="3" key="1">
    <citation type="journal article" date="2019" name="Int. J. Syst. Evol. Microbiol.">
        <title>The Global Catalogue of Microorganisms (GCM) 10K type strain sequencing project: providing services to taxonomists for standard genome sequencing and annotation.</title>
        <authorList>
            <consortium name="The Broad Institute Genomics Platform"/>
            <consortium name="The Broad Institute Genome Sequencing Center for Infectious Disease"/>
            <person name="Wu L."/>
            <person name="Ma J."/>
        </authorList>
    </citation>
    <scope>NUCLEOTIDE SEQUENCE [LARGE SCALE GENOMIC DNA]</scope>
    <source>
        <strain evidence="3">JCM 17591</strain>
    </source>
</reference>
<dbReference type="InterPro" id="IPR011251">
    <property type="entry name" value="Luciferase-like_dom"/>
</dbReference>
<dbReference type="RefSeq" id="WP_344751425.1">
    <property type="nucleotide sequence ID" value="NZ_BAABBW010000001.1"/>
</dbReference>
<dbReference type="InterPro" id="IPR036661">
    <property type="entry name" value="Luciferase-like_sf"/>
</dbReference>
<gene>
    <name evidence="2" type="ORF">GCM10022287_02180</name>
</gene>
<dbReference type="Gene3D" id="3.20.20.30">
    <property type="entry name" value="Luciferase-like domain"/>
    <property type="match status" value="1"/>
</dbReference>
<feature type="domain" description="Luciferase-like" evidence="1">
    <location>
        <begin position="19"/>
        <end position="233"/>
    </location>
</feature>
<dbReference type="InterPro" id="IPR050564">
    <property type="entry name" value="F420-G6PD/mer"/>
</dbReference>
<sequence length="282" mass="29872">MTGYGHELVFGVVLTPDATDPGRTLDLAVHAEQAGLDVVSVSDHQYHPGFLDAWTLLAWIAARTQRITVMPNVANLPLRPPAGLARAAASLDALSGGRVELGLGAGGHGHAIHGEGGRDLPVSDRIGALAEAVQVIRALTVPGPPVTFDGRHYHLRDATPGPPHPHRIGMWIGAVGPRMLGLVGRLGDGWIPSATRIPPEVLGGANARIDAAARNAGRDPNTIRRLYNIPASPPGHDRAWADQLIRIAVQHGISGFLVFTDDRDTITRFATDIAPRVRGAIR</sequence>
<organism evidence="2 3">
    <name type="scientific">Gryllotalpicola koreensis</name>
    <dbReference type="NCBI Taxonomy" id="993086"/>
    <lineage>
        <taxon>Bacteria</taxon>
        <taxon>Bacillati</taxon>
        <taxon>Actinomycetota</taxon>
        <taxon>Actinomycetes</taxon>
        <taxon>Micrococcales</taxon>
        <taxon>Microbacteriaceae</taxon>
        <taxon>Gryllotalpicola</taxon>
    </lineage>
</organism>
<comment type="caution">
    <text evidence="2">The sequence shown here is derived from an EMBL/GenBank/DDBJ whole genome shotgun (WGS) entry which is preliminary data.</text>
</comment>
<name>A0ABP7ZQX9_9MICO</name>
<protein>
    <submittedName>
        <fullName evidence="2">LLM class flavin-dependent oxidoreductase</fullName>
    </submittedName>
</protein>
<evidence type="ECO:0000313" key="3">
    <source>
        <dbReference type="Proteomes" id="UP001501079"/>
    </source>
</evidence>
<dbReference type="PANTHER" id="PTHR43244">
    <property type="match status" value="1"/>
</dbReference>
<dbReference type="PANTHER" id="PTHR43244:SF2">
    <property type="entry name" value="CONSERVED HYPOTHETICAL ALANINE AND PROLINE-RICH PROTEIN"/>
    <property type="match status" value="1"/>
</dbReference>
<dbReference type="Pfam" id="PF00296">
    <property type="entry name" value="Bac_luciferase"/>
    <property type="match status" value="1"/>
</dbReference>
<keyword evidence="3" id="KW-1185">Reference proteome</keyword>
<evidence type="ECO:0000313" key="2">
    <source>
        <dbReference type="EMBL" id="GAA4167909.1"/>
    </source>
</evidence>
<accession>A0ABP7ZQX9</accession>
<dbReference type="EMBL" id="BAABBW010000001">
    <property type="protein sequence ID" value="GAA4167909.1"/>
    <property type="molecule type" value="Genomic_DNA"/>
</dbReference>
<proteinExistence type="predicted"/>
<dbReference type="SUPFAM" id="SSF51679">
    <property type="entry name" value="Bacterial luciferase-like"/>
    <property type="match status" value="1"/>
</dbReference>